<feature type="transmembrane region" description="Helical" evidence="1">
    <location>
        <begin position="184"/>
        <end position="208"/>
    </location>
</feature>
<protein>
    <submittedName>
        <fullName evidence="2">TIGR00341 family protein</fullName>
    </submittedName>
</protein>
<keyword evidence="1" id="KW-1133">Transmembrane helix</keyword>
<keyword evidence="1" id="KW-0812">Transmembrane</keyword>
<reference evidence="2 3" key="1">
    <citation type="submission" date="2022-10" db="EMBL/GenBank/DDBJ databases">
        <title>The complete genomes of actinobacterial strains from the NBC collection.</title>
        <authorList>
            <person name="Joergensen T.S."/>
            <person name="Alvarez Arevalo M."/>
            <person name="Sterndorff E.B."/>
            <person name="Faurdal D."/>
            <person name="Vuksanovic O."/>
            <person name="Mourched A.-S."/>
            <person name="Charusanti P."/>
            <person name="Shaw S."/>
            <person name="Blin K."/>
            <person name="Weber T."/>
        </authorList>
    </citation>
    <scope>NUCLEOTIDE SEQUENCE [LARGE SCALE GENOMIC DNA]</scope>
    <source>
        <strain evidence="2 3">NBC_00456</strain>
    </source>
</reference>
<evidence type="ECO:0000256" key="1">
    <source>
        <dbReference type="SAM" id="Phobius"/>
    </source>
</evidence>
<name>A0ABZ1NVX5_STRVL</name>
<feature type="transmembrane region" description="Helical" evidence="1">
    <location>
        <begin position="62"/>
        <end position="81"/>
    </location>
</feature>
<proteinExistence type="predicted"/>
<accession>A0ABZ1NVX5</accession>
<dbReference type="PANTHER" id="PTHR20992">
    <property type="entry name" value="AT15442P-RELATED"/>
    <property type="match status" value="1"/>
</dbReference>
<dbReference type="Pfam" id="PF04087">
    <property type="entry name" value="DUF389"/>
    <property type="match status" value="1"/>
</dbReference>
<dbReference type="RefSeq" id="WP_328341622.1">
    <property type="nucleotide sequence ID" value="NZ_CP107906.1"/>
</dbReference>
<organism evidence="2 3">
    <name type="scientific">Streptomyces violaceus</name>
    <name type="common">Streptomyces venezuelae</name>
    <dbReference type="NCBI Taxonomy" id="1936"/>
    <lineage>
        <taxon>Bacteria</taxon>
        <taxon>Bacillati</taxon>
        <taxon>Actinomycetota</taxon>
        <taxon>Actinomycetes</taxon>
        <taxon>Kitasatosporales</taxon>
        <taxon>Streptomycetaceae</taxon>
        <taxon>Streptomyces</taxon>
    </lineage>
</organism>
<dbReference type="PANTHER" id="PTHR20992:SF9">
    <property type="entry name" value="AT15442P-RELATED"/>
    <property type="match status" value="1"/>
</dbReference>
<dbReference type="Proteomes" id="UP001341259">
    <property type="component" value="Chromosome"/>
</dbReference>
<feature type="transmembrane region" description="Helical" evidence="1">
    <location>
        <begin position="93"/>
        <end position="112"/>
    </location>
</feature>
<evidence type="ECO:0000313" key="3">
    <source>
        <dbReference type="Proteomes" id="UP001341259"/>
    </source>
</evidence>
<evidence type="ECO:0000313" key="2">
    <source>
        <dbReference type="EMBL" id="WUG95891.1"/>
    </source>
</evidence>
<dbReference type="EMBL" id="CP107906">
    <property type="protein sequence ID" value="WUG95891.1"/>
    <property type="molecule type" value="Genomic_DNA"/>
</dbReference>
<gene>
    <name evidence="2" type="ORF">OHB29_24340</name>
</gene>
<feature type="transmembrane region" description="Helical" evidence="1">
    <location>
        <begin position="38"/>
        <end position="56"/>
    </location>
</feature>
<keyword evidence="3" id="KW-1185">Reference proteome</keyword>
<feature type="transmembrane region" description="Helical" evidence="1">
    <location>
        <begin position="229"/>
        <end position="256"/>
    </location>
</feature>
<feature type="transmembrane region" description="Helical" evidence="1">
    <location>
        <begin position="157"/>
        <end position="178"/>
    </location>
</feature>
<dbReference type="InterPro" id="IPR005240">
    <property type="entry name" value="DUF389"/>
</dbReference>
<dbReference type="NCBIfam" id="TIGR00341">
    <property type="entry name" value="TIGR00341 family protein"/>
    <property type="match status" value="1"/>
</dbReference>
<keyword evidence="1" id="KW-0472">Membrane</keyword>
<sequence>MISKVRGHVLPASQRRSLHELTQDLLLSSGDTTSKRSAFWTMLTLSAVIAAGGVLTDSTATVIGAMIIAPLSTPIMGIALGSVQRRRTGSAMVVLLACLLVIAVGMVMSVGLPSDYDLLSNSQISSRTSPGLMDLIAALATGLAGAVALARRDVAAVLPGVAIAISLVPPLVVAGVCLGKLSGWLALGALALFVSNLFALVFAGMVVFASLGYGTEADKAAWRPARRAYAAMALLFVVVLVPLTANTVATLLLNAWTGRTKDVAEQWLADEPDASVTSVDAKSRTMYIHVRTPGELPPVESLLDRLEGRIPDGIPVVVDASRGRRIDAGKVGG</sequence>
<feature type="transmembrane region" description="Helical" evidence="1">
    <location>
        <begin position="132"/>
        <end position="150"/>
    </location>
</feature>